<evidence type="ECO:0000313" key="2">
    <source>
        <dbReference type="EMBL" id="KKL86594.1"/>
    </source>
</evidence>
<gene>
    <name evidence="2" type="ORF">LCGC14_1943170</name>
</gene>
<evidence type="ECO:0000256" key="1">
    <source>
        <dbReference type="SAM" id="MobiDB-lite"/>
    </source>
</evidence>
<comment type="caution">
    <text evidence="2">The sequence shown here is derived from an EMBL/GenBank/DDBJ whole genome shotgun (WGS) entry which is preliminary data.</text>
</comment>
<accession>A0A0F9FJM1</accession>
<reference evidence="2" key="1">
    <citation type="journal article" date="2015" name="Nature">
        <title>Complex archaea that bridge the gap between prokaryotes and eukaryotes.</title>
        <authorList>
            <person name="Spang A."/>
            <person name="Saw J.H."/>
            <person name="Jorgensen S.L."/>
            <person name="Zaremba-Niedzwiedzka K."/>
            <person name="Martijn J."/>
            <person name="Lind A.E."/>
            <person name="van Eijk R."/>
            <person name="Schleper C."/>
            <person name="Guy L."/>
            <person name="Ettema T.J."/>
        </authorList>
    </citation>
    <scope>NUCLEOTIDE SEQUENCE</scope>
</reference>
<dbReference type="AlphaFoldDB" id="A0A0F9FJM1"/>
<name>A0A0F9FJM1_9ZZZZ</name>
<organism evidence="2">
    <name type="scientific">marine sediment metagenome</name>
    <dbReference type="NCBI Taxonomy" id="412755"/>
    <lineage>
        <taxon>unclassified sequences</taxon>
        <taxon>metagenomes</taxon>
        <taxon>ecological metagenomes</taxon>
    </lineage>
</organism>
<sequence>MIYIIFALIALLAFQDFINRKERRKLIEAIMAKDLPEFKKKPDKPVKPQPVPMPDTPVEHASDAQFDRAIRADLGRETIADKVKRRLSGGKK</sequence>
<feature type="region of interest" description="Disordered" evidence="1">
    <location>
        <begin position="38"/>
        <end position="60"/>
    </location>
</feature>
<dbReference type="EMBL" id="LAZR01021070">
    <property type="protein sequence ID" value="KKL86594.1"/>
    <property type="molecule type" value="Genomic_DNA"/>
</dbReference>
<proteinExistence type="predicted"/>
<protein>
    <submittedName>
        <fullName evidence="2">Uncharacterized protein</fullName>
    </submittedName>
</protein>